<name>A0A9D1NSZ0_9FIRM</name>
<dbReference type="EMBL" id="DVON01000083">
    <property type="protein sequence ID" value="HIV12271.1"/>
    <property type="molecule type" value="Genomic_DNA"/>
</dbReference>
<evidence type="ECO:0000313" key="3">
    <source>
        <dbReference type="Proteomes" id="UP000886723"/>
    </source>
</evidence>
<dbReference type="Proteomes" id="UP000886723">
    <property type="component" value="Unassembled WGS sequence"/>
</dbReference>
<dbReference type="AlphaFoldDB" id="A0A9D1NSZ0"/>
<evidence type="ECO:0000256" key="1">
    <source>
        <dbReference type="SAM" id="Coils"/>
    </source>
</evidence>
<accession>A0A9D1NSZ0</accession>
<proteinExistence type="predicted"/>
<gene>
    <name evidence="2" type="ORF">IAA63_03910</name>
</gene>
<dbReference type="Pfam" id="PF19776">
    <property type="entry name" value="DUF6262"/>
    <property type="match status" value="1"/>
</dbReference>
<protein>
    <submittedName>
        <fullName evidence="2">Uncharacterized protein</fullName>
    </submittedName>
</protein>
<sequence length="143" mass="16848">MIMKYDKMVEITKELSQKKMNLAQKTISDMLENGEKITVAELVRRTGLSRGFFYKNTTIRPQLDVAICKQKTTTWFQYNVEDEQDNGTAIISLRKEVLKEKATNEDLAARLKEYAKENQKLREKIEKLEKQVRRKEVSFLKKL</sequence>
<evidence type="ECO:0000313" key="2">
    <source>
        <dbReference type="EMBL" id="HIV12271.1"/>
    </source>
</evidence>
<reference evidence="2" key="2">
    <citation type="journal article" date="2021" name="PeerJ">
        <title>Extensive microbial diversity within the chicken gut microbiome revealed by metagenomics and culture.</title>
        <authorList>
            <person name="Gilroy R."/>
            <person name="Ravi A."/>
            <person name="Getino M."/>
            <person name="Pursley I."/>
            <person name="Horton D.L."/>
            <person name="Alikhan N.F."/>
            <person name="Baker D."/>
            <person name="Gharbi K."/>
            <person name="Hall N."/>
            <person name="Watson M."/>
            <person name="Adriaenssens E.M."/>
            <person name="Foster-Nyarko E."/>
            <person name="Jarju S."/>
            <person name="Secka A."/>
            <person name="Antonio M."/>
            <person name="Oren A."/>
            <person name="Chaudhuri R.R."/>
            <person name="La Ragione R."/>
            <person name="Hildebrand F."/>
            <person name="Pallen M.J."/>
        </authorList>
    </citation>
    <scope>NUCLEOTIDE SEQUENCE</scope>
    <source>
        <strain evidence="2">ChiBcec2-4451</strain>
    </source>
</reference>
<keyword evidence="1" id="KW-0175">Coiled coil</keyword>
<comment type="caution">
    <text evidence="2">The sequence shown here is derived from an EMBL/GenBank/DDBJ whole genome shotgun (WGS) entry which is preliminary data.</text>
</comment>
<organism evidence="2 3">
    <name type="scientific">Candidatus Pullilachnospira stercoravium</name>
    <dbReference type="NCBI Taxonomy" id="2840913"/>
    <lineage>
        <taxon>Bacteria</taxon>
        <taxon>Bacillati</taxon>
        <taxon>Bacillota</taxon>
        <taxon>Clostridia</taxon>
        <taxon>Lachnospirales</taxon>
        <taxon>Lachnospiraceae</taxon>
        <taxon>Lachnospiraceae incertae sedis</taxon>
        <taxon>Candidatus Pullilachnospira</taxon>
    </lineage>
</organism>
<feature type="coiled-coil region" evidence="1">
    <location>
        <begin position="97"/>
        <end position="138"/>
    </location>
</feature>
<reference evidence="2" key="1">
    <citation type="submission" date="2020-10" db="EMBL/GenBank/DDBJ databases">
        <authorList>
            <person name="Gilroy R."/>
        </authorList>
    </citation>
    <scope>NUCLEOTIDE SEQUENCE</scope>
    <source>
        <strain evidence="2">ChiBcec2-4451</strain>
    </source>
</reference>
<dbReference type="InterPro" id="IPR046229">
    <property type="entry name" value="TnpC-like"/>
</dbReference>